<comment type="similarity">
    <text evidence="2">Belongs to the ESS2 family.</text>
</comment>
<accession>A0A058ZBV6</accession>
<feature type="compositionally biased region" description="Low complexity" evidence="4">
    <location>
        <begin position="436"/>
        <end position="453"/>
    </location>
</feature>
<comment type="subcellular location">
    <subcellularLocation>
        <location evidence="1">Nucleus</location>
    </subcellularLocation>
</comment>
<feature type="compositionally biased region" description="Low complexity" evidence="4">
    <location>
        <begin position="475"/>
        <end position="486"/>
    </location>
</feature>
<protein>
    <submittedName>
        <fullName evidence="5">Uncharacterized protein</fullName>
    </submittedName>
</protein>
<dbReference type="PANTHER" id="PTHR12940">
    <property type="entry name" value="ES-2 PROTEIN - RELATED"/>
    <property type="match status" value="1"/>
</dbReference>
<reference evidence="5" key="1">
    <citation type="submission" date="2013-04" db="EMBL/GenBank/DDBJ databases">
        <title>The Genome Sequence of Fonticula alba ATCC 38817.</title>
        <authorList>
            <consortium name="The Broad Institute Genomics Platform"/>
            <person name="Russ C."/>
            <person name="Cuomo C."/>
            <person name="Burger G."/>
            <person name="Gray M.W."/>
            <person name="Holland P.W.H."/>
            <person name="King N."/>
            <person name="Lang F.B.F."/>
            <person name="Roger A.J."/>
            <person name="Ruiz-Trillo I."/>
            <person name="Brown M."/>
            <person name="Walker B."/>
            <person name="Young S."/>
            <person name="Zeng Q."/>
            <person name="Gargeya S."/>
            <person name="Fitzgerald M."/>
            <person name="Haas B."/>
            <person name="Abouelleil A."/>
            <person name="Allen A.W."/>
            <person name="Alvarado L."/>
            <person name="Arachchi H.M."/>
            <person name="Berlin A.M."/>
            <person name="Chapman S.B."/>
            <person name="Gainer-Dewar J."/>
            <person name="Goldberg J."/>
            <person name="Griggs A."/>
            <person name="Gujja S."/>
            <person name="Hansen M."/>
            <person name="Howarth C."/>
            <person name="Imamovic A."/>
            <person name="Ireland A."/>
            <person name="Larimer J."/>
            <person name="McCowan C."/>
            <person name="Murphy C."/>
            <person name="Pearson M."/>
            <person name="Poon T.W."/>
            <person name="Priest M."/>
            <person name="Roberts A."/>
            <person name="Saif S."/>
            <person name="Shea T."/>
            <person name="Sisk P."/>
            <person name="Sykes S."/>
            <person name="Wortman J."/>
            <person name="Nusbaum C."/>
            <person name="Birren B."/>
        </authorList>
    </citation>
    <scope>NUCLEOTIDE SEQUENCE [LARGE SCALE GENOMIC DNA]</scope>
    <source>
        <strain evidence="5">ATCC 38817</strain>
    </source>
</reference>
<evidence type="ECO:0000256" key="3">
    <source>
        <dbReference type="ARBA" id="ARBA00023242"/>
    </source>
</evidence>
<sequence>MDEEDFSRFDPEGRVVLPDELYERALARVIERDFFPALARERAAQERLARLHRTDTTRNAAQVRATPTPTTLQHVSIAPLSVRSGILAPGIDEEDDLPTEVNVAGLSLDTFAAMYVSEDSAYDAGVARRLTVRRAADLAQRFGLDAPTLEQHMLEASSLTGRRERLPLLEAPKDPEREGSLGSAIMFQPRALPPPEQLSATAPGVPVIHHDNVRFARPLPPAQPSGAGKSGAGKSEPSPSSSSSPSVVLPLQGADPFSEPPSGAALRFDPSGKQLGVATVGQVNGHALIERTPRLSPSRHFEPIMTWGVVASTPLALSEDTTGAGGPGDMWDAGAAATRDQSYVHRLPEADPMDRVARELWRKMRASSSSSSGGGGSTAGSGAGSRTPVHLTPTSLRTPSTPLHLMSPAARALQRQAQRSGFTPLSTPSGRSGYRPASFSPSPVAGGSAAPAAHVSRRSLSQAFRTPIARPPGPSRGSRPATTRAPTHPPPPEQ</sequence>
<dbReference type="GeneID" id="20526014"/>
<keyword evidence="6" id="KW-1185">Reference proteome</keyword>
<feature type="compositionally biased region" description="Gly residues" evidence="4">
    <location>
        <begin position="372"/>
        <end position="383"/>
    </location>
</feature>
<evidence type="ECO:0000256" key="4">
    <source>
        <dbReference type="SAM" id="MobiDB-lite"/>
    </source>
</evidence>
<dbReference type="RefSeq" id="XP_009493458.1">
    <property type="nucleotide sequence ID" value="XM_009495183.1"/>
</dbReference>
<dbReference type="EMBL" id="KB932202">
    <property type="protein sequence ID" value="KCV71879.1"/>
    <property type="molecule type" value="Genomic_DNA"/>
</dbReference>
<dbReference type="AlphaFoldDB" id="A0A058ZBV6"/>
<dbReference type="PANTHER" id="PTHR12940:SF0">
    <property type="entry name" value="SPLICING FACTOR ESS-2 HOMOLOG"/>
    <property type="match status" value="1"/>
</dbReference>
<proteinExistence type="inferred from homology"/>
<keyword evidence="3" id="KW-0539">Nucleus</keyword>
<evidence type="ECO:0000256" key="1">
    <source>
        <dbReference type="ARBA" id="ARBA00004123"/>
    </source>
</evidence>
<organism evidence="5">
    <name type="scientific">Fonticula alba</name>
    <name type="common">Slime mold</name>
    <dbReference type="NCBI Taxonomy" id="691883"/>
    <lineage>
        <taxon>Eukaryota</taxon>
        <taxon>Rotosphaerida</taxon>
        <taxon>Fonticulaceae</taxon>
        <taxon>Fonticula</taxon>
    </lineage>
</organism>
<dbReference type="Proteomes" id="UP000030693">
    <property type="component" value="Unassembled WGS sequence"/>
</dbReference>
<feature type="compositionally biased region" description="Low complexity" evidence="4">
    <location>
        <begin position="224"/>
        <end position="253"/>
    </location>
</feature>
<dbReference type="InterPro" id="IPR019148">
    <property type="entry name" value="Nuclear_protein_DGCR14_ESS-2"/>
</dbReference>
<feature type="compositionally biased region" description="Polar residues" evidence="4">
    <location>
        <begin position="420"/>
        <end position="430"/>
    </location>
</feature>
<feature type="compositionally biased region" description="Low complexity" evidence="4">
    <location>
        <begin position="390"/>
        <end position="419"/>
    </location>
</feature>
<dbReference type="GO" id="GO:0071013">
    <property type="term" value="C:catalytic step 2 spliceosome"/>
    <property type="evidence" value="ECO:0007669"/>
    <property type="project" value="TreeGrafter"/>
</dbReference>
<dbReference type="Pfam" id="PF09751">
    <property type="entry name" value="Es2"/>
    <property type="match status" value="1"/>
</dbReference>
<evidence type="ECO:0000313" key="5">
    <source>
        <dbReference type="EMBL" id="KCV71879.1"/>
    </source>
</evidence>
<feature type="region of interest" description="Disordered" evidence="4">
    <location>
        <begin position="216"/>
        <end position="270"/>
    </location>
</feature>
<dbReference type="STRING" id="691883.A0A058ZBV6"/>
<name>A0A058ZBV6_FONAL</name>
<gene>
    <name evidence="5" type="ORF">H696_01289</name>
</gene>
<evidence type="ECO:0000256" key="2">
    <source>
        <dbReference type="ARBA" id="ARBA00009072"/>
    </source>
</evidence>
<evidence type="ECO:0000313" key="6">
    <source>
        <dbReference type="Proteomes" id="UP000030693"/>
    </source>
</evidence>
<feature type="region of interest" description="Disordered" evidence="4">
    <location>
        <begin position="363"/>
        <end position="494"/>
    </location>
</feature>
<dbReference type="OrthoDB" id="19679at2759"/>